<dbReference type="Proteomes" id="UP000320333">
    <property type="component" value="Unassembled WGS sequence"/>
</dbReference>
<evidence type="ECO:0000256" key="1">
    <source>
        <dbReference type="ARBA" id="ARBA00001947"/>
    </source>
</evidence>
<comment type="cofactor">
    <cofactor evidence="1">
        <name>Zn(2+)</name>
        <dbReference type="ChEBI" id="CHEBI:29105"/>
    </cofactor>
</comment>
<comment type="similarity">
    <text evidence="2">Belongs to the AP endonuclease 2 family.</text>
</comment>
<keyword evidence="7" id="KW-0862">Zinc</keyword>
<reference evidence="11 12" key="1">
    <citation type="journal article" date="2019" name="Sci. Rep.">
        <title>Comparative genomics of chytrid fungi reveal insights into the obligate biotrophic and pathogenic lifestyle of Synchytrium endobioticum.</title>
        <authorList>
            <person name="van de Vossenberg B.T.L.H."/>
            <person name="Warris S."/>
            <person name="Nguyen H.D.T."/>
            <person name="van Gent-Pelzer M.P.E."/>
            <person name="Joly D.L."/>
            <person name="van de Geest H.C."/>
            <person name="Bonants P.J.M."/>
            <person name="Smith D.S."/>
            <person name="Levesque C.A."/>
            <person name="van der Lee T.A.J."/>
        </authorList>
    </citation>
    <scope>NUCLEOTIDE SEQUENCE [LARGE SCALE GENOMIC DNA]</scope>
    <source>
        <strain evidence="11 12">CBS 675.73</strain>
    </source>
</reference>
<dbReference type="GO" id="GO:0005739">
    <property type="term" value="C:mitochondrion"/>
    <property type="evidence" value="ECO:0007669"/>
    <property type="project" value="TreeGrafter"/>
</dbReference>
<dbReference type="Pfam" id="PF01261">
    <property type="entry name" value="AP_endonuc_2"/>
    <property type="match status" value="1"/>
</dbReference>
<dbReference type="GO" id="GO:0008081">
    <property type="term" value="F:phosphoric diester hydrolase activity"/>
    <property type="evidence" value="ECO:0007669"/>
    <property type="project" value="TreeGrafter"/>
</dbReference>
<evidence type="ECO:0000313" key="12">
    <source>
        <dbReference type="Proteomes" id="UP000320333"/>
    </source>
</evidence>
<dbReference type="GO" id="GO:0003906">
    <property type="term" value="F:DNA-(apurinic or apyrimidinic site) endonuclease activity"/>
    <property type="evidence" value="ECO:0007669"/>
    <property type="project" value="TreeGrafter"/>
</dbReference>
<dbReference type="InterPro" id="IPR001719">
    <property type="entry name" value="AP_endonuc_2"/>
</dbReference>
<dbReference type="PANTHER" id="PTHR21445:SF0">
    <property type="entry name" value="APURINIC-APYRIMIDINIC ENDONUCLEASE"/>
    <property type="match status" value="1"/>
</dbReference>
<dbReference type="GO" id="GO:0008270">
    <property type="term" value="F:zinc ion binding"/>
    <property type="evidence" value="ECO:0007669"/>
    <property type="project" value="InterPro"/>
</dbReference>
<evidence type="ECO:0000256" key="6">
    <source>
        <dbReference type="ARBA" id="ARBA00022801"/>
    </source>
</evidence>
<dbReference type="CDD" id="cd00019">
    <property type="entry name" value="AP2Ec"/>
    <property type="match status" value="1"/>
</dbReference>
<protein>
    <recommendedName>
        <fullName evidence="3">Apurinic-apyrimidinic endonuclease 1</fullName>
    </recommendedName>
</protein>
<gene>
    <name evidence="11" type="ORF">CcCBS67573_g00887</name>
</gene>
<evidence type="ECO:0000259" key="10">
    <source>
        <dbReference type="Pfam" id="PF01261"/>
    </source>
</evidence>
<dbReference type="InterPro" id="IPR018246">
    <property type="entry name" value="AP_endonuc_F2_Zn_BS"/>
</dbReference>
<dbReference type="PROSITE" id="PS00731">
    <property type="entry name" value="AP_NUCLEASE_F2_3"/>
    <property type="match status" value="1"/>
</dbReference>
<keyword evidence="4" id="KW-0479">Metal-binding</keyword>
<evidence type="ECO:0000256" key="4">
    <source>
        <dbReference type="ARBA" id="ARBA00022723"/>
    </source>
</evidence>
<evidence type="ECO:0000256" key="7">
    <source>
        <dbReference type="ARBA" id="ARBA00022833"/>
    </source>
</evidence>
<dbReference type="SUPFAM" id="SSF51658">
    <property type="entry name" value="Xylose isomerase-like"/>
    <property type="match status" value="1"/>
</dbReference>
<proteinExistence type="inferred from homology"/>
<keyword evidence="6" id="KW-0378">Hydrolase</keyword>
<name>A0A507FQX5_9FUNG</name>
<evidence type="ECO:0000256" key="2">
    <source>
        <dbReference type="ARBA" id="ARBA00005340"/>
    </source>
</evidence>
<dbReference type="STRING" id="246404.A0A507FQX5"/>
<evidence type="ECO:0000256" key="9">
    <source>
        <dbReference type="SAM" id="MobiDB-lite"/>
    </source>
</evidence>
<dbReference type="PROSITE" id="PS51432">
    <property type="entry name" value="AP_NUCLEASE_F2_4"/>
    <property type="match status" value="1"/>
</dbReference>
<dbReference type="Gene3D" id="3.20.20.150">
    <property type="entry name" value="Divalent-metal-dependent TIM barrel enzymes"/>
    <property type="match status" value="1"/>
</dbReference>
<feature type="compositionally biased region" description="Basic residues" evidence="9">
    <location>
        <begin position="1"/>
        <end position="12"/>
    </location>
</feature>
<dbReference type="GO" id="GO:0003677">
    <property type="term" value="F:DNA binding"/>
    <property type="evidence" value="ECO:0007669"/>
    <property type="project" value="InterPro"/>
</dbReference>
<feature type="domain" description="Xylose isomerase-like TIM barrel" evidence="10">
    <location>
        <begin position="162"/>
        <end position="407"/>
    </location>
</feature>
<accession>A0A507FQX5</accession>
<evidence type="ECO:0000256" key="5">
    <source>
        <dbReference type="ARBA" id="ARBA00022763"/>
    </source>
</evidence>
<dbReference type="PROSITE" id="PS00730">
    <property type="entry name" value="AP_NUCLEASE_F2_2"/>
    <property type="match status" value="1"/>
</dbReference>
<dbReference type="PANTHER" id="PTHR21445">
    <property type="entry name" value="ENDONUCLEASE IV ENDODEOXYRIBONUCLEASE IV"/>
    <property type="match status" value="1"/>
</dbReference>
<dbReference type="PROSITE" id="PS00729">
    <property type="entry name" value="AP_NUCLEASE_F2_1"/>
    <property type="match status" value="1"/>
</dbReference>
<keyword evidence="12" id="KW-1185">Reference proteome</keyword>
<dbReference type="HAMAP" id="MF_00152">
    <property type="entry name" value="Nfo"/>
    <property type="match status" value="1"/>
</dbReference>
<feature type="compositionally biased region" description="Basic residues" evidence="9">
    <location>
        <begin position="67"/>
        <end position="77"/>
    </location>
</feature>
<feature type="region of interest" description="Disordered" evidence="9">
    <location>
        <begin position="1"/>
        <end position="134"/>
    </location>
</feature>
<dbReference type="OrthoDB" id="7663182at2759"/>
<dbReference type="InterPro" id="IPR013022">
    <property type="entry name" value="Xyl_isomerase-like_TIM-brl"/>
</dbReference>
<evidence type="ECO:0000313" key="11">
    <source>
        <dbReference type="EMBL" id="TPX77858.1"/>
    </source>
</evidence>
<evidence type="ECO:0000256" key="3">
    <source>
        <dbReference type="ARBA" id="ARBA00021759"/>
    </source>
</evidence>
<dbReference type="GO" id="GO:0006284">
    <property type="term" value="P:base-excision repair"/>
    <property type="evidence" value="ECO:0007669"/>
    <property type="project" value="TreeGrafter"/>
</dbReference>
<dbReference type="NCBIfam" id="TIGR00587">
    <property type="entry name" value="nfo"/>
    <property type="match status" value="1"/>
</dbReference>
<dbReference type="GO" id="GO:0005634">
    <property type="term" value="C:nucleus"/>
    <property type="evidence" value="ECO:0007669"/>
    <property type="project" value="TreeGrafter"/>
</dbReference>
<dbReference type="FunFam" id="3.20.20.150:FF:000001">
    <property type="entry name" value="Probable endonuclease 4"/>
    <property type="match status" value="1"/>
</dbReference>
<sequence length="411" mass="45278">MERNTRTTRSKRVYTNASSSDSEDAVEPKKETQKAKKEPAEKASAAKKKAAAAAANSSTDTETQPKIKARAASKKKVKTESEDVPNDAGTAPSPKRTATSKKVLASEYSTADTGADPTTAASISHAGCRGNPSKKWVGPHASAAKGVFNALTYTETVGGESRKWDRPPLTQEVVDKFKAMCEQKKFNKAHILPHGSYLINLGNPDPEKRKKSLEAFIEDVSRCERLGIELYNFHPGSTVGECTEQESIKLIAEGINEAIRTVPTVILVIENMAGQGNVIGGKFQHLRSILDLVEKPERVGVCLDTCHMFAAGYDIRTRDAFDRVFEEFDSVVGMRWLKAMHLNDSMTELGSGKDRHDFIGKGKIGLDAFRFIMNDDRFNGMPLILEVPVEAKTEHETYRREINLLYSLVEA</sequence>
<keyword evidence="8" id="KW-0234">DNA repair</keyword>
<dbReference type="InterPro" id="IPR036237">
    <property type="entry name" value="Xyl_isomerase-like_sf"/>
</dbReference>
<organism evidence="11 12">
    <name type="scientific">Chytriomyces confervae</name>
    <dbReference type="NCBI Taxonomy" id="246404"/>
    <lineage>
        <taxon>Eukaryota</taxon>
        <taxon>Fungi</taxon>
        <taxon>Fungi incertae sedis</taxon>
        <taxon>Chytridiomycota</taxon>
        <taxon>Chytridiomycota incertae sedis</taxon>
        <taxon>Chytridiomycetes</taxon>
        <taxon>Chytridiales</taxon>
        <taxon>Chytriomycetaceae</taxon>
        <taxon>Chytriomyces</taxon>
    </lineage>
</organism>
<keyword evidence="5" id="KW-0227">DNA damage</keyword>
<feature type="compositionally biased region" description="Low complexity" evidence="9">
    <location>
        <begin position="110"/>
        <end position="121"/>
    </location>
</feature>
<feature type="compositionally biased region" description="Basic and acidic residues" evidence="9">
    <location>
        <begin position="26"/>
        <end position="41"/>
    </location>
</feature>
<comment type="caution">
    <text evidence="11">The sequence shown here is derived from an EMBL/GenBank/DDBJ whole genome shotgun (WGS) entry which is preliminary data.</text>
</comment>
<dbReference type="NCBIfam" id="NF002199">
    <property type="entry name" value="PRK01060.1-4"/>
    <property type="match status" value="1"/>
</dbReference>
<dbReference type="SMART" id="SM00518">
    <property type="entry name" value="AP2Ec"/>
    <property type="match status" value="1"/>
</dbReference>
<dbReference type="AlphaFoldDB" id="A0A507FQX5"/>
<evidence type="ECO:0000256" key="8">
    <source>
        <dbReference type="ARBA" id="ARBA00023204"/>
    </source>
</evidence>
<dbReference type="EMBL" id="QEAP01000013">
    <property type="protein sequence ID" value="TPX77858.1"/>
    <property type="molecule type" value="Genomic_DNA"/>
</dbReference>